<keyword evidence="1" id="KW-0285">Flavoprotein</keyword>
<dbReference type="Proteomes" id="UP000239504">
    <property type="component" value="Unassembled WGS sequence"/>
</dbReference>
<evidence type="ECO:0000256" key="2">
    <source>
        <dbReference type="ARBA" id="ARBA00022643"/>
    </source>
</evidence>
<evidence type="ECO:0000313" key="7">
    <source>
        <dbReference type="Proteomes" id="UP000239504"/>
    </source>
</evidence>
<evidence type="ECO:0000259" key="5">
    <source>
        <dbReference type="Pfam" id="PF00296"/>
    </source>
</evidence>
<dbReference type="AlphaFoldDB" id="A0A2S7K533"/>
<dbReference type="InterPro" id="IPR050172">
    <property type="entry name" value="SsuD_RutA_monooxygenase"/>
</dbReference>
<protein>
    <recommendedName>
        <fullName evidence="5">Luciferase-like domain-containing protein</fullName>
    </recommendedName>
</protein>
<dbReference type="OrthoDB" id="9814695at2"/>
<dbReference type="RefSeq" id="WP_104830151.1">
    <property type="nucleotide sequence ID" value="NZ_PJCH01000006.1"/>
</dbReference>
<feature type="domain" description="Luciferase-like" evidence="5">
    <location>
        <begin position="10"/>
        <end position="331"/>
    </location>
</feature>
<keyword evidence="7" id="KW-1185">Reference proteome</keyword>
<keyword evidence="2" id="KW-0288">FMN</keyword>
<keyword evidence="3" id="KW-0560">Oxidoreductase</keyword>
<accession>A0A2S7K533</accession>
<dbReference type="EMBL" id="PJCH01000006">
    <property type="protein sequence ID" value="PQA87613.1"/>
    <property type="molecule type" value="Genomic_DNA"/>
</dbReference>
<dbReference type="GO" id="GO:0004497">
    <property type="term" value="F:monooxygenase activity"/>
    <property type="evidence" value="ECO:0007669"/>
    <property type="project" value="UniProtKB-KW"/>
</dbReference>
<dbReference type="Pfam" id="PF00296">
    <property type="entry name" value="Bac_luciferase"/>
    <property type="match status" value="1"/>
</dbReference>
<evidence type="ECO:0000256" key="4">
    <source>
        <dbReference type="ARBA" id="ARBA00023033"/>
    </source>
</evidence>
<dbReference type="CDD" id="cd01094">
    <property type="entry name" value="Alkanesulfonate_monoxygenase"/>
    <property type="match status" value="1"/>
</dbReference>
<evidence type="ECO:0000313" key="6">
    <source>
        <dbReference type="EMBL" id="PQA87613.1"/>
    </source>
</evidence>
<dbReference type="PANTHER" id="PTHR42847">
    <property type="entry name" value="ALKANESULFONATE MONOOXYGENASE"/>
    <property type="match status" value="1"/>
</dbReference>
<reference evidence="6 7" key="1">
    <citation type="submission" date="2017-12" db="EMBL/GenBank/DDBJ databases">
        <authorList>
            <person name="Hurst M.R.H."/>
        </authorList>
    </citation>
    <scope>NUCLEOTIDE SEQUENCE [LARGE SCALE GENOMIC DNA]</scope>
    <source>
        <strain evidence="6 7">SY-3-19</strain>
    </source>
</reference>
<evidence type="ECO:0000256" key="3">
    <source>
        <dbReference type="ARBA" id="ARBA00023002"/>
    </source>
</evidence>
<gene>
    <name evidence="6" type="ORF">CW354_11075</name>
</gene>
<dbReference type="PANTHER" id="PTHR42847:SF4">
    <property type="entry name" value="ALKANESULFONATE MONOOXYGENASE-RELATED"/>
    <property type="match status" value="1"/>
</dbReference>
<dbReference type="SUPFAM" id="SSF51679">
    <property type="entry name" value="Bacterial luciferase-like"/>
    <property type="match status" value="1"/>
</dbReference>
<evidence type="ECO:0000256" key="1">
    <source>
        <dbReference type="ARBA" id="ARBA00022630"/>
    </source>
</evidence>
<comment type="caution">
    <text evidence="6">The sequence shown here is derived from an EMBL/GenBank/DDBJ whole genome shotgun (WGS) entry which is preliminary data.</text>
</comment>
<organism evidence="6 7">
    <name type="scientific">Hyphococcus luteus</name>
    <dbReference type="NCBI Taxonomy" id="2058213"/>
    <lineage>
        <taxon>Bacteria</taxon>
        <taxon>Pseudomonadati</taxon>
        <taxon>Pseudomonadota</taxon>
        <taxon>Alphaproteobacteria</taxon>
        <taxon>Parvularculales</taxon>
        <taxon>Parvularculaceae</taxon>
        <taxon>Hyphococcus</taxon>
    </lineage>
</organism>
<dbReference type="InterPro" id="IPR036661">
    <property type="entry name" value="Luciferase-like_sf"/>
</dbReference>
<name>A0A2S7K533_9PROT</name>
<keyword evidence="4" id="KW-0503">Monooxygenase</keyword>
<proteinExistence type="predicted"/>
<dbReference type="Gene3D" id="3.20.20.30">
    <property type="entry name" value="Luciferase-like domain"/>
    <property type="match status" value="1"/>
</dbReference>
<dbReference type="InterPro" id="IPR011251">
    <property type="entry name" value="Luciferase-like_dom"/>
</dbReference>
<sequence length="364" mass="40381">MTQNKKLKLGVFAFNLDGGFTATTAPERYQLSWDNVLDVARAADEGGLDALIPLGRWKGLGGKTDFQGKNYETLTWAAGLAASTKRINVFATVHAPVIHPIVAAKQCATIDHISGGRFGLNVVCGWNPAEFAMFGSPVMSADARYDYAREWVEIVRRLWTEEKPFDFEGAYFKAAGAISKPLPIARPHPPIMNAGRSPDGMRFAAQYADLAFQDVLEKDFDETRSRVAELRRIGREEFGREFEVWTSAWIICRPTTKEANEFYRHAIHDYGDFDALKGLPPSLIPSPETTPPEILKEIQHRALAGFGGAHMIGSPEEIAEKLKAFSDAGFDGTVMTFIDYQRDVRGFIKDVLPLLEQAGLRQPA</sequence>
<dbReference type="GO" id="GO:0016705">
    <property type="term" value="F:oxidoreductase activity, acting on paired donors, with incorporation or reduction of molecular oxygen"/>
    <property type="evidence" value="ECO:0007669"/>
    <property type="project" value="InterPro"/>
</dbReference>